<dbReference type="Proteomes" id="UP001589788">
    <property type="component" value="Unassembled WGS sequence"/>
</dbReference>
<dbReference type="Pfam" id="PF13641">
    <property type="entry name" value="Glyco_tranf_2_3"/>
    <property type="match status" value="1"/>
</dbReference>
<accession>A0ABV6C2S2</accession>
<dbReference type="GO" id="GO:0016757">
    <property type="term" value="F:glycosyltransferase activity"/>
    <property type="evidence" value="ECO:0007669"/>
    <property type="project" value="UniProtKB-KW"/>
</dbReference>
<dbReference type="PANTHER" id="PTHR43179">
    <property type="entry name" value="RHAMNOSYLTRANSFERASE WBBL"/>
    <property type="match status" value="1"/>
</dbReference>
<sequence>MAESASVAVVVVDYRSGRLADCLASLVGQGAAEVVVVDNDGSTVVTWPAGLSGRVLRPGLNLGYGAGANRGVAATEAEVVVVANADVVFRPGALAALAAVLLADPLTAVVGPQVLRPDGSRYPTPRRFPSWGDALGHALLGRVLPGNRWSARYRMDDLALGEPMAVDWVSGACLAARRTAWEELGGFDEGYFMYAEDLDLCWRASRAGWQVRFAPAAVVVHEQGASTARRPVAMAVAHHRSALRFAARRAEGWRQLLLPGAAVVLGIRLLGELLALSATRSRAGSGAE</sequence>
<dbReference type="Gene3D" id="3.90.550.10">
    <property type="entry name" value="Spore Coat Polysaccharide Biosynthesis Protein SpsA, Chain A"/>
    <property type="match status" value="1"/>
</dbReference>
<dbReference type="EC" id="2.4.-.-" evidence="1"/>
<keyword evidence="1" id="KW-0328">Glycosyltransferase</keyword>
<dbReference type="RefSeq" id="WP_377789357.1">
    <property type="nucleotide sequence ID" value="NZ_JBHLYQ010000062.1"/>
</dbReference>
<evidence type="ECO:0000313" key="1">
    <source>
        <dbReference type="EMBL" id="MFC0081993.1"/>
    </source>
</evidence>
<dbReference type="EMBL" id="JBHLYQ010000062">
    <property type="protein sequence ID" value="MFC0081993.1"/>
    <property type="molecule type" value="Genomic_DNA"/>
</dbReference>
<comment type="caution">
    <text evidence="1">The sequence shown here is derived from an EMBL/GenBank/DDBJ whole genome shotgun (WGS) entry which is preliminary data.</text>
</comment>
<dbReference type="PANTHER" id="PTHR43179:SF7">
    <property type="entry name" value="RHAMNOSYLTRANSFERASE WBBL"/>
    <property type="match status" value="1"/>
</dbReference>
<keyword evidence="1" id="KW-0808">Transferase</keyword>
<protein>
    <submittedName>
        <fullName evidence="1">Glycosyltransferase family 2 protein</fullName>
        <ecNumber evidence="1">2.4.-.-</ecNumber>
    </submittedName>
</protein>
<dbReference type="InterPro" id="IPR029044">
    <property type="entry name" value="Nucleotide-diphossugar_trans"/>
</dbReference>
<organism evidence="1 2">
    <name type="scientific">Aciditerrimonas ferrireducens</name>
    <dbReference type="NCBI Taxonomy" id="667306"/>
    <lineage>
        <taxon>Bacteria</taxon>
        <taxon>Bacillati</taxon>
        <taxon>Actinomycetota</taxon>
        <taxon>Acidimicrobiia</taxon>
        <taxon>Acidimicrobiales</taxon>
        <taxon>Acidimicrobiaceae</taxon>
        <taxon>Aciditerrimonas</taxon>
    </lineage>
</organism>
<evidence type="ECO:0000313" key="2">
    <source>
        <dbReference type="Proteomes" id="UP001589788"/>
    </source>
</evidence>
<gene>
    <name evidence="1" type="ORF">ACFFRE_07505</name>
</gene>
<name>A0ABV6C2S2_9ACTN</name>
<dbReference type="SUPFAM" id="SSF53448">
    <property type="entry name" value="Nucleotide-diphospho-sugar transferases"/>
    <property type="match status" value="1"/>
</dbReference>
<proteinExistence type="predicted"/>
<keyword evidence="2" id="KW-1185">Reference proteome</keyword>
<reference evidence="1 2" key="1">
    <citation type="submission" date="2024-09" db="EMBL/GenBank/DDBJ databases">
        <authorList>
            <person name="Sun Q."/>
            <person name="Mori K."/>
        </authorList>
    </citation>
    <scope>NUCLEOTIDE SEQUENCE [LARGE SCALE GENOMIC DNA]</scope>
    <source>
        <strain evidence="1 2">JCM 15389</strain>
    </source>
</reference>